<dbReference type="InterPro" id="IPR005828">
    <property type="entry name" value="MFS_sugar_transport-like"/>
</dbReference>
<dbReference type="InterPro" id="IPR036259">
    <property type="entry name" value="MFS_trans_sf"/>
</dbReference>
<dbReference type="SUPFAM" id="SSF103473">
    <property type="entry name" value="MFS general substrate transporter"/>
    <property type="match status" value="1"/>
</dbReference>
<accession>A0A6F9DSQ8</accession>
<comment type="subcellular location">
    <subcellularLocation>
        <location evidence="1">Membrane</location>
        <topology evidence="1">Multi-pass membrane protein</topology>
    </subcellularLocation>
</comment>
<organism evidence="7">
    <name type="scientific">Phallusia mammillata</name>
    <dbReference type="NCBI Taxonomy" id="59560"/>
    <lineage>
        <taxon>Eukaryota</taxon>
        <taxon>Metazoa</taxon>
        <taxon>Chordata</taxon>
        <taxon>Tunicata</taxon>
        <taxon>Ascidiacea</taxon>
        <taxon>Phlebobranchia</taxon>
        <taxon>Ascidiidae</taxon>
        <taxon>Phallusia</taxon>
    </lineage>
</organism>
<proteinExistence type="evidence at transcript level"/>
<dbReference type="GO" id="GO:0016020">
    <property type="term" value="C:membrane"/>
    <property type="evidence" value="ECO:0007669"/>
    <property type="project" value="UniProtKB-SubCell"/>
</dbReference>
<dbReference type="EMBL" id="LR790297">
    <property type="protein sequence ID" value="CAB3266159.1"/>
    <property type="molecule type" value="mRNA"/>
</dbReference>
<evidence type="ECO:0000256" key="2">
    <source>
        <dbReference type="ARBA" id="ARBA00022692"/>
    </source>
</evidence>
<feature type="domain" description="Major facilitator superfamily (MFS) profile" evidence="6">
    <location>
        <begin position="18"/>
        <end position="503"/>
    </location>
</feature>
<evidence type="ECO:0000256" key="1">
    <source>
        <dbReference type="ARBA" id="ARBA00004141"/>
    </source>
</evidence>
<dbReference type="GO" id="GO:0022857">
    <property type="term" value="F:transmembrane transporter activity"/>
    <property type="evidence" value="ECO:0007669"/>
    <property type="project" value="InterPro"/>
</dbReference>
<dbReference type="AlphaFoldDB" id="A0A6F9DSQ8"/>
<feature type="transmembrane region" description="Helical" evidence="5">
    <location>
        <begin position="393"/>
        <end position="412"/>
    </location>
</feature>
<protein>
    <submittedName>
        <fullName evidence="7">Solute carrier family 22 member 5-like</fullName>
    </submittedName>
</protein>
<dbReference type="InterPro" id="IPR020846">
    <property type="entry name" value="MFS_dom"/>
</dbReference>
<evidence type="ECO:0000313" key="7">
    <source>
        <dbReference type="EMBL" id="CAB3266159.1"/>
    </source>
</evidence>
<evidence type="ECO:0000256" key="4">
    <source>
        <dbReference type="ARBA" id="ARBA00023136"/>
    </source>
</evidence>
<feature type="transmembrane region" description="Helical" evidence="5">
    <location>
        <begin position="362"/>
        <end position="381"/>
    </location>
</feature>
<keyword evidence="4 5" id="KW-0472">Membrane</keyword>
<feature type="transmembrane region" description="Helical" evidence="5">
    <location>
        <begin position="184"/>
        <end position="204"/>
    </location>
</feature>
<evidence type="ECO:0000256" key="5">
    <source>
        <dbReference type="SAM" id="Phobius"/>
    </source>
</evidence>
<keyword evidence="3 5" id="KW-1133">Transmembrane helix</keyword>
<name>A0A6F9DSQ8_9ASCI</name>
<feature type="transmembrane region" description="Helical" evidence="5">
    <location>
        <begin position="18"/>
        <end position="38"/>
    </location>
</feature>
<gene>
    <name evidence="7" type="primary">Slc22a5-004</name>
</gene>
<reference evidence="7" key="1">
    <citation type="submission" date="2020-04" db="EMBL/GenBank/DDBJ databases">
        <authorList>
            <person name="Neveu A P."/>
        </authorList>
    </citation>
    <scope>NUCLEOTIDE SEQUENCE</scope>
    <source>
        <tissue evidence="7">Whole embryo</tissue>
    </source>
</reference>
<dbReference type="Gene3D" id="1.20.1250.20">
    <property type="entry name" value="MFS general substrate transporter like domains"/>
    <property type="match status" value="1"/>
</dbReference>
<feature type="transmembrane region" description="Helical" evidence="5">
    <location>
        <begin position="216"/>
        <end position="238"/>
    </location>
</feature>
<feature type="transmembrane region" description="Helical" evidence="5">
    <location>
        <begin position="451"/>
        <end position="472"/>
    </location>
</feature>
<feature type="transmembrane region" description="Helical" evidence="5">
    <location>
        <begin position="329"/>
        <end position="350"/>
    </location>
</feature>
<keyword evidence="2 5" id="KW-0812">Transmembrane</keyword>
<sequence length="538" mass="59707">MSEIQTTLEKFGRYQKRLCIILFVGALPSAFVTFQFLITHHQPSYYCNYGAFAFESNNETSSQEVTGASEVVASKSGNDTDSDRCHTTTTHQDVKGHTHNQTAEGCVFYSTHTSVVTEYDLVCQKAWVKPFLVAIFMVGMMLGGQCGGTLSDKFGRWKILFLASLWQLAATFLSSFAWNVPSYGFSIFLCGLPCAVTAQASTLIGSEFVSASKRGFTYFCIAAGFSVGYMVLPVTAYFIHDWRWWLRFITLAGVLTMPCIWLLDETPIWLVATGRNEEASKLLKRIRKYNRENRGTDLEEFEKFEPALNKEETLSVWSIMSSLARISSLLGRLLIVFFAWLVVNMTYYAIALNNDRLSGDWLWNMFFAGLVELASSLGFVICAQTVGRRNTYIALMTLTTFSLATTPFVASINGTAGVVFSMVSKFNVSTCFSIVYVYTGELFPTNVRHTILALSSAISRLGGILAPFIIYADEIGGSIASSIGMAVAIFVSALTFLYLPKTKDKALPQTLKDAKAMRSDIFLSCNREKESKTVVSPD</sequence>
<feature type="transmembrane region" description="Helical" evidence="5">
    <location>
        <begin position="478"/>
        <end position="499"/>
    </location>
</feature>
<feature type="transmembrane region" description="Helical" evidence="5">
    <location>
        <begin position="159"/>
        <end position="178"/>
    </location>
</feature>
<dbReference type="Pfam" id="PF00083">
    <property type="entry name" value="Sugar_tr"/>
    <property type="match status" value="1"/>
</dbReference>
<evidence type="ECO:0000259" key="6">
    <source>
        <dbReference type="PROSITE" id="PS50850"/>
    </source>
</evidence>
<dbReference type="PANTHER" id="PTHR24064">
    <property type="entry name" value="SOLUTE CARRIER FAMILY 22 MEMBER"/>
    <property type="match status" value="1"/>
</dbReference>
<feature type="transmembrane region" description="Helical" evidence="5">
    <location>
        <begin position="127"/>
        <end position="147"/>
    </location>
</feature>
<feature type="transmembrane region" description="Helical" evidence="5">
    <location>
        <begin position="418"/>
        <end position="439"/>
    </location>
</feature>
<evidence type="ECO:0000256" key="3">
    <source>
        <dbReference type="ARBA" id="ARBA00022989"/>
    </source>
</evidence>
<feature type="transmembrane region" description="Helical" evidence="5">
    <location>
        <begin position="244"/>
        <end position="263"/>
    </location>
</feature>
<dbReference type="PROSITE" id="PS50850">
    <property type="entry name" value="MFS"/>
    <property type="match status" value="1"/>
</dbReference>